<evidence type="ECO:0000313" key="2">
    <source>
        <dbReference type="Proteomes" id="UP000177040"/>
    </source>
</evidence>
<comment type="caution">
    <text evidence="1">The sequence shown here is derived from an EMBL/GenBank/DDBJ whole genome shotgun (WGS) entry which is preliminary data.</text>
</comment>
<evidence type="ECO:0008006" key="3">
    <source>
        <dbReference type="Google" id="ProtNLM"/>
    </source>
</evidence>
<proteinExistence type="predicted"/>
<accession>A0A1F6N490</accession>
<dbReference type="EMBL" id="MFQH01000001">
    <property type="protein sequence ID" value="OGH78816.1"/>
    <property type="molecule type" value="Genomic_DNA"/>
</dbReference>
<dbReference type="AlphaFoldDB" id="A0A1F6N490"/>
<protein>
    <recommendedName>
        <fullName evidence="3">Polymerase nucleotidyl transferase domain-containing protein</fullName>
    </recommendedName>
</protein>
<sequence>MSEMDNSTTICNPLSELKRLLAVLPKSCPIYVMGGFALDGHLGKLTRKHNDVDLICWRKDVNIIKKVLERIGYKVREKYDKNNPKLPILLETDEENPAMDVKIIDEQPNNSFTFHFNTPGQQIFSKKMLGSSQVSLD</sequence>
<dbReference type="Gene3D" id="3.30.460.40">
    <property type="match status" value="1"/>
</dbReference>
<reference evidence="1 2" key="1">
    <citation type="journal article" date="2016" name="Nat. Commun.">
        <title>Thousands of microbial genomes shed light on interconnected biogeochemical processes in an aquifer system.</title>
        <authorList>
            <person name="Anantharaman K."/>
            <person name="Brown C.T."/>
            <person name="Hug L.A."/>
            <person name="Sharon I."/>
            <person name="Castelle C.J."/>
            <person name="Probst A.J."/>
            <person name="Thomas B.C."/>
            <person name="Singh A."/>
            <person name="Wilkins M.J."/>
            <person name="Karaoz U."/>
            <person name="Brodie E.L."/>
            <person name="Williams K.H."/>
            <person name="Hubbard S.S."/>
            <person name="Banfield J.F."/>
        </authorList>
    </citation>
    <scope>NUCLEOTIDE SEQUENCE [LARGE SCALE GENOMIC DNA]</scope>
</reference>
<name>A0A1F6N490_9BACT</name>
<gene>
    <name evidence="1" type="ORF">A2983_00575</name>
</gene>
<dbReference type="InterPro" id="IPR019646">
    <property type="entry name" value="Aminoglyc_AdlTrfase"/>
</dbReference>
<dbReference type="Pfam" id="PF10706">
    <property type="entry name" value="Aminoglyc_resit"/>
    <property type="match status" value="1"/>
</dbReference>
<dbReference type="Proteomes" id="UP000177040">
    <property type="component" value="Unassembled WGS sequence"/>
</dbReference>
<organism evidence="1 2">
    <name type="scientific">Candidatus Magasanikbacteria bacterium RIFCSPLOWO2_01_FULL_40_15</name>
    <dbReference type="NCBI Taxonomy" id="1798686"/>
    <lineage>
        <taxon>Bacteria</taxon>
        <taxon>Candidatus Magasanikiibacteriota</taxon>
    </lineage>
</organism>
<evidence type="ECO:0000313" key="1">
    <source>
        <dbReference type="EMBL" id="OGH78816.1"/>
    </source>
</evidence>